<evidence type="ECO:0000313" key="2">
    <source>
        <dbReference type="Proteomes" id="UP000243488"/>
    </source>
</evidence>
<dbReference type="Pfam" id="PF08856">
    <property type="entry name" value="DUF1826"/>
    <property type="match status" value="1"/>
</dbReference>
<dbReference type="InterPro" id="IPR014955">
    <property type="entry name" value="DUF1826"/>
</dbReference>
<proteinExistence type="predicted"/>
<keyword evidence="2" id="KW-1185">Reference proteome</keyword>
<dbReference type="KEGG" id="ppha:BVH74_09775"/>
<dbReference type="STRING" id="1931241.BVH74_09775"/>
<accession>A0A1V0BA39</accession>
<reference evidence="1 2" key="1">
    <citation type="submission" date="2017-03" db="EMBL/GenBank/DDBJ databases">
        <title>Complete genome sequence of the novel DNRA strain Pseudomonas sp. S-6-2 isolated from Chinese polluted river sediment. Journal of Biotechnology.</title>
        <authorList>
            <person name="Li J."/>
            <person name="Xiang F."/>
            <person name="Wang L."/>
            <person name="Xi L."/>
            <person name="Liu J."/>
        </authorList>
    </citation>
    <scope>NUCLEOTIDE SEQUENCE [LARGE SCALE GENOMIC DNA]</scope>
    <source>
        <strain evidence="1 2">S-6-2</strain>
    </source>
</reference>
<protein>
    <recommendedName>
        <fullName evidence="3">DUF1826 domain-containing protein</fullName>
    </recommendedName>
</protein>
<dbReference type="AlphaFoldDB" id="A0A1V0BA39"/>
<organism evidence="1 2">
    <name type="scientific">Halopseudomonas phragmitis</name>
    <dbReference type="NCBI Taxonomy" id="1931241"/>
    <lineage>
        <taxon>Bacteria</taxon>
        <taxon>Pseudomonadati</taxon>
        <taxon>Pseudomonadota</taxon>
        <taxon>Gammaproteobacteria</taxon>
        <taxon>Pseudomonadales</taxon>
        <taxon>Pseudomonadaceae</taxon>
        <taxon>Halopseudomonas</taxon>
    </lineage>
</organism>
<dbReference type="EMBL" id="CP020100">
    <property type="protein sequence ID" value="AQZ96782.1"/>
    <property type="molecule type" value="Genomic_DNA"/>
</dbReference>
<evidence type="ECO:0008006" key="3">
    <source>
        <dbReference type="Google" id="ProtNLM"/>
    </source>
</evidence>
<dbReference type="Proteomes" id="UP000243488">
    <property type="component" value="Chromosome"/>
</dbReference>
<sequence>MLAPVIALYPRQVLGQEVDSLLTIFADDVNLALWQRGLPLHLQRFAETLLNQPGDVAESMTLELESGSDAEPDLRTLLMDARDLAHHSAFVADVAYLVRMFACLFDARRVGLRVRTLDKAMCPRWHVDQVPVRLITTYAGPGSEWLAEGDLPRRRLGHPGCDEFNELPPAGRMQPGEVGLLKGERWAGNEGRGIVHRSPQPSAGQRRLMLTLDWLG</sequence>
<dbReference type="RefSeq" id="WP_080051690.1">
    <property type="nucleotide sequence ID" value="NZ_CP020100.1"/>
</dbReference>
<name>A0A1V0BA39_9GAMM</name>
<evidence type="ECO:0000313" key="1">
    <source>
        <dbReference type="EMBL" id="AQZ96782.1"/>
    </source>
</evidence>
<gene>
    <name evidence="1" type="ORF">BVH74_09775</name>
</gene>